<dbReference type="AlphaFoldDB" id="A0A6L2KWM9"/>
<dbReference type="PANTHER" id="PTHR33067:SF35">
    <property type="entry name" value="ASPARTIC PEPTIDASE DDI1-TYPE DOMAIN-CONTAINING PROTEIN"/>
    <property type="match status" value="1"/>
</dbReference>
<keyword evidence="2" id="KW-0808">Transferase</keyword>
<reference evidence="2" key="1">
    <citation type="journal article" date="2019" name="Sci. Rep.">
        <title>Draft genome of Tanacetum cinerariifolium, the natural source of mosquito coil.</title>
        <authorList>
            <person name="Yamashiro T."/>
            <person name="Shiraishi A."/>
            <person name="Satake H."/>
            <person name="Nakayama K."/>
        </authorList>
    </citation>
    <scope>NUCLEOTIDE SEQUENCE</scope>
</reference>
<dbReference type="EMBL" id="BKCJ010003093">
    <property type="protein sequence ID" value="GEU52932.1"/>
    <property type="molecule type" value="Genomic_DNA"/>
</dbReference>
<dbReference type="CDD" id="cd00303">
    <property type="entry name" value="retropepsin_like"/>
    <property type="match status" value="1"/>
</dbReference>
<gene>
    <name evidence="2" type="ORF">Tci_024910</name>
</gene>
<dbReference type="Gene3D" id="3.30.70.330">
    <property type="match status" value="1"/>
</dbReference>
<accession>A0A6L2KWM9</accession>
<dbReference type="GO" id="GO:0003964">
    <property type="term" value="F:RNA-directed DNA polymerase activity"/>
    <property type="evidence" value="ECO:0007669"/>
    <property type="project" value="UniProtKB-KW"/>
</dbReference>
<name>A0A6L2KWM9_TANCI</name>
<comment type="caution">
    <text evidence="2">The sequence shown here is derived from an EMBL/GenBank/DDBJ whole genome shotgun (WGS) entry which is preliminary data.</text>
</comment>
<dbReference type="InterPro" id="IPR021109">
    <property type="entry name" value="Peptidase_aspartic_dom_sf"/>
</dbReference>
<keyword evidence="2" id="KW-0695">RNA-directed DNA polymerase</keyword>
<proteinExistence type="predicted"/>
<keyword evidence="2" id="KW-0548">Nucleotidyltransferase</keyword>
<feature type="domain" description="Retrotransposon gag" evidence="1">
    <location>
        <begin position="88"/>
        <end position="141"/>
    </location>
</feature>
<dbReference type="InterPro" id="IPR005162">
    <property type="entry name" value="Retrotrans_gag_dom"/>
</dbReference>
<dbReference type="GO" id="GO:0003676">
    <property type="term" value="F:nucleic acid binding"/>
    <property type="evidence" value="ECO:0007669"/>
    <property type="project" value="InterPro"/>
</dbReference>
<evidence type="ECO:0000313" key="2">
    <source>
        <dbReference type="EMBL" id="GEU52932.1"/>
    </source>
</evidence>
<protein>
    <submittedName>
        <fullName evidence="2">Reverse transcriptase domain-containing protein</fullName>
    </submittedName>
</protein>
<evidence type="ECO:0000259" key="1">
    <source>
        <dbReference type="Pfam" id="PF03732"/>
    </source>
</evidence>
<dbReference type="Pfam" id="PF03732">
    <property type="entry name" value="Retrotrans_gag"/>
    <property type="match status" value="1"/>
</dbReference>
<dbReference type="PANTHER" id="PTHR33067">
    <property type="entry name" value="RNA-DIRECTED DNA POLYMERASE-RELATED"/>
    <property type="match status" value="1"/>
</dbReference>
<dbReference type="InterPro" id="IPR012677">
    <property type="entry name" value="Nucleotide-bd_a/b_plait_sf"/>
</dbReference>
<sequence>MTELLRAPTEGYAEAIVVPLILVEQFDLKYSLINMMTPDQFFRLEKDNPHDHIRWFNKITSTIKYKDVPNSAIKLMLFPFSLAGAARRTTNLRNEISNFQQRFDESFHEAWDRYKNLLRACPHHGFTELHQLDTFYNALNPAGQDSLNSAAGGNLLERPFVKAVEKIYVTCGGAHPYYLCLAADGNTFPELRDDIQGYVAVAAVNYNQGSGHLPSNTIANPKGELKAITTRSGIVLDGPSVPIPPTFINPEEDERVEETLTDQDLAGYTIKVPPLFVQKSKPHSQRNFVVHQRDPLHPNIPYPSRMLKQKQQEKDKKMLKFLLSNKEKLLELANTPLNENCSAVILKKLPEKLGDPGKFLISFGFSELKCKALANLGASINLMPLFVWKKLGLPELISTRMTLELANRAICTPPEIVRDVFISVGKFTFPADFVIVDYESDPRFPLILGRPFLRTARALIDIHREKMILCDGDERLTSNMRHDTSSYPNQPPKESINMINIFNYLSEDFLEDLFATNHQSGNLTFSPRPNLTSPEVKDDVFDPEGGNVLIEKLLDLNSTKDLHPTPHNVNPLSGSTTSSSSLNHLLEEFAEYLLNHDPIKDMDSILKDSVDQSNLADLNDNLADTMPEMLTKEHALDYSSPLLYDEYDDDIFKVESDTEYVYIDPFDSKGEKIKESKLLIDELDLPSDVIPSFEYDSFLFEYFSEVDDLPSTNNEDKVFNLGILIQENLFEVITCIAPDKNIKKLDISHASLILEDLILLSMNFLSSEKFLELSHQGYKVFKIIKILKSPMEIFLFSHGEDIRILNSQILKTHAGFCPSAFTSSASFGNHCQDYGTVVDVYIPNRKSKAGKRFAFVHFIKVENIDRLAGNLCTLWIGRMHLHANVVRFKRSPIQASHSASSAKPNHIGASSFATVLKGNNTPVNASEAPAMVIDDSCVVTRDLEFFVMGEVKKFSSIPNLRVLLSNESFQNVKVVYLGGLWVMFELESLKPKEKFMQHVGVASWFTCLCNVMTLSFPSHGTSRHTKYKEENKTRKNLREEIKTKKMY</sequence>
<dbReference type="CDD" id="cd00590">
    <property type="entry name" value="RRM_SF"/>
    <property type="match status" value="1"/>
</dbReference>
<dbReference type="SUPFAM" id="SSF54928">
    <property type="entry name" value="RNA-binding domain, RBD"/>
    <property type="match status" value="1"/>
</dbReference>
<organism evidence="2">
    <name type="scientific">Tanacetum cinerariifolium</name>
    <name type="common">Dalmatian daisy</name>
    <name type="synonym">Chrysanthemum cinerariifolium</name>
    <dbReference type="NCBI Taxonomy" id="118510"/>
    <lineage>
        <taxon>Eukaryota</taxon>
        <taxon>Viridiplantae</taxon>
        <taxon>Streptophyta</taxon>
        <taxon>Embryophyta</taxon>
        <taxon>Tracheophyta</taxon>
        <taxon>Spermatophyta</taxon>
        <taxon>Magnoliopsida</taxon>
        <taxon>eudicotyledons</taxon>
        <taxon>Gunneridae</taxon>
        <taxon>Pentapetalae</taxon>
        <taxon>asterids</taxon>
        <taxon>campanulids</taxon>
        <taxon>Asterales</taxon>
        <taxon>Asteraceae</taxon>
        <taxon>Asteroideae</taxon>
        <taxon>Anthemideae</taxon>
        <taxon>Anthemidinae</taxon>
        <taxon>Tanacetum</taxon>
    </lineage>
</organism>
<dbReference type="Gene3D" id="2.40.70.10">
    <property type="entry name" value="Acid Proteases"/>
    <property type="match status" value="1"/>
</dbReference>
<dbReference type="InterPro" id="IPR035979">
    <property type="entry name" value="RBD_domain_sf"/>
</dbReference>